<organism evidence="1 2">
    <name type="scientific">Heliorestis convoluta</name>
    <dbReference type="NCBI Taxonomy" id="356322"/>
    <lineage>
        <taxon>Bacteria</taxon>
        <taxon>Bacillati</taxon>
        <taxon>Bacillota</taxon>
        <taxon>Clostridia</taxon>
        <taxon>Eubacteriales</taxon>
        <taxon>Heliobacteriaceae</taxon>
        <taxon>Heliorestis</taxon>
    </lineage>
</organism>
<dbReference type="Proteomes" id="UP000366051">
    <property type="component" value="Chromosome"/>
</dbReference>
<dbReference type="RefSeq" id="WP_153725284.1">
    <property type="nucleotide sequence ID" value="NZ_CP045875.1"/>
</dbReference>
<evidence type="ECO:0000313" key="2">
    <source>
        <dbReference type="Proteomes" id="UP000366051"/>
    </source>
</evidence>
<dbReference type="EMBL" id="CP045875">
    <property type="protein sequence ID" value="QGG48010.1"/>
    <property type="molecule type" value="Genomic_DNA"/>
</dbReference>
<dbReference type="AlphaFoldDB" id="A0A5Q2N6V9"/>
<gene>
    <name evidence="1" type="ORF">FTV88_1912</name>
</gene>
<dbReference type="KEGG" id="hcv:FTV88_1912"/>
<keyword evidence="2" id="KW-1185">Reference proteome</keyword>
<sequence length="69" mass="7831">MVTWGKNQQVCASCRYWSGQREIDFSASHFTVEADEQGRCNGPRNSFRGNMMAGGSSCSAWEVFRSDEW</sequence>
<dbReference type="OrthoDB" id="2990827at2"/>
<accession>A0A5Q2N6V9</accession>
<evidence type="ECO:0000313" key="1">
    <source>
        <dbReference type="EMBL" id="QGG48010.1"/>
    </source>
</evidence>
<reference evidence="2" key="1">
    <citation type="submission" date="2019-11" db="EMBL/GenBank/DDBJ databases">
        <title>Genome sequence of Heliorestis convoluta strain HH, an alkaliphilic and minimalistic phototrophic bacterium from a soda lake in Egypt.</title>
        <authorList>
            <person name="Dewey E.D."/>
            <person name="Stokes L.M."/>
            <person name="Burchell B.M."/>
            <person name="Shaffer K.N."/>
            <person name="Huntington A.M."/>
            <person name="Baker J.M."/>
            <person name="Nadendla S."/>
            <person name="Giglio M.G."/>
            <person name="Touchman J.W."/>
            <person name="Blankenship R.E."/>
            <person name="Madigan M.T."/>
            <person name="Sattley W.M."/>
        </authorList>
    </citation>
    <scope>NUCLEOTIDE SEQUENCE [LARGE SCALE GENOMIC DNA]</scope>
    <source>
        <strain evidence="2">HH</strain>
    </source>
</reference>
<protein>
    <submittedName>
        <fullName evidence="1">Uncharacterized protein</fullName>
    </submittedName>
</protein>
<name>A0A5Q2N6V9_9FIRM</name>
<proteinExistence type="predicted"/>